<dbReference type="InterPro" id="IPR001031">
    <property type="entry name" value="Thioesterase"/>
</dbReference>
<dbReference type="Gene3D" id="3.40.50.1110">
    <property type="entry name" value="SGNH hydrolase"/>
    <property type="match status" value="1"/>
</dbReference>
<dbReference type="InterPro" id="IPR016181">
    <property type="entry name" value="Acyl_CoA_acyltransferase"/>
</dbReference>
<dbReference type="Pfam" id="PF00668">
    <property type="entry name" value="Condensation"/>
    <property type="match status" value="3"/>
</dbReference>
<dbReference type="CDD" id="cd19543">
    <property type="entry name" value="DCL_NRPS"/>
    <property type="match status" value="1"/>
</dbReference>
<dbReference type="Gene3D" id="3.40.50.12780">
    <property type="entry name" value="N-terminal domain of ligase-like"/>
    <property type="match status" value="1"/>
</dbReference>
<dbReference type="Gene3D" id="3.30.559.10">
    <property type="entry name" value="Chloramphenicol acetyltransferase-like domain"/>
    <property type="match status" value="3"/>
</dbReference>
<accession>A0A068FHE7</accession>
<dbReference type="InterPro" id="IPR023214">
    <property type="entry name" value="HAD_sf"/>
</dbReference>
<reference evidence="6" key="1">
    <citation type="journal article" date="2014" name="Org. Lett.">
        <title>Cystomanamides: structure and biosynthetic pathway of a family of glycosylated lipopeptides from myxobacteria.</title>
        <authorList>
            <person name="Etzbach L."/>
            <person name="Plaza A."/>
            <person name="Garcia R."/>
            <person name="Baumann S."/>
            <person name="Mueller R."/>
        </authorList>
    </citation>
    <scope>NUCLEOTIDE SEQUENCE</scope>
    <source>
        <strain evidence="6">MCy9118</strain>
    </source>
</reference>
<dbReference type="SUPFAM" id="SSF53474">
    <property type="entry name" value="alpha/beta-Hydrolases"/>
    <property type="match status" value="1"/>
</dbReference>
<dbReference type="Pfam" id="PF13193">
    <property type="entry name" value="AMP-binding_C"/>
    <property type="match status" value="1"/>
</dbReference>
<dbReference type="InterPro" id="IPR000873">
    <property type="entry name" value="AMP-dep_synth/lig_dom"/>
</dbReference>
<organism evidence="6">
    <name type="scientific">Cystobacter fuscus</name>
    <dbReference type="NCBI Taxonomy" id="43"/>
    <lineage>
        <taxon>Bacteria</taxon>
        <taxon>Pseudomonadati</taxon>
        <taxon>Myxococcota</taxon>
        <taxon>Myxococcia</taxon>
        <taxon>Myxococcales</taxon>
        <taxon>Cystobacterineae</taxon>
        <taxon>Archangiaceae</taxon>
        <taxon>Cystobacter</taxon>
    </lineage>
</organism>
<dbReference type="Pfam" id="PF00975">
    <property type="entry name" value="Thioesterase"/>
    <property type="match status" value="1"/>
</dbReference>
<dbReference type="InterPro" id="IPR001242">
    <property type="entry name" value="Condensation_dom"/>
</dbReference>
<dbReference type="FunFam" id="1.10.1200.10:FF:000005">
    <property type="entry name" value="Nonribosomal peptide synthetase 1"/>
    <property type="match status" value="1"/>
</dbReference>
<keyword evidence="3" id="KW-0597">Phosphoprotein</keyword>
<dbReference type="CDD" id="cd05930">
    <property type="entry name" value="A_NRPS"/>
    <property type="match status" value="1"/>
</dbReference>
<dbReference type="NCBIfam" id="TIGR01681">
    <property type="entry name" value="HAD-SF-IIIC"/>
    <property type="match status" value="1"/>
</dbReference>
<dbReference type="PANTHER" id="PTHR45527:SF1">
    <property type="entry name" value="FATTY ACID SYNTHASE"/>
    <property type="match status" value="1"/>
</dbReference>
<dbReference type="InterPro" id="IPR036412">
    <property type="entry name" value="HAD-like_sf"/>
</dbReference>
<dbReference type="InterPro" id="IPR006162">
    <property type="entry name" value="Ppantetheine_attach_site"/>
</dbReference>
<dbReference type="Gene3D" id="3.40.50.1820">
    <property type="entry name" value="alpha/beta hydrolase"/>
    <property type="match status" value="1"/>
</dbReference>
<feature type="region of interest" description="Disordered" evidence="4">
    <location>
        <begin position="2113"/>
        <end position="2132"/>
    </location>
</feature>
<dbReference type="SUPFAM" id="SSF52777">
    <property type="entry name" value="CoA-dependent acyltransferases"/>
    <property type="match status" value="6"/>
</dbReference>
<dbReference type="PANTHER" id="PTHR45527">
    <property type="entry name" value="NONRIBOSOMAL PEPTIDE SYNTHETASE"/>
    <property type="match status" value="1"/>
</dbReference>
<dbReference type="PROSITE" id="PS50075">
    <property type="entry name" value="CARRIER"/>
    <property type="match status" value="2"/>
</dbReference>
<feature type="domain" description="Carrier" evidence="5">
    <location>
        <begin position="1081"/>
        <end position="1156"/>
    </location>
</feature>
<dbReference type="Pfam" id="PF00501">
    <property type="entry name" value="AMP-binding"/>
    <property type="match status" value="1"/>
</dbReference>
<keyword evidence="2" id="KW-0596">Phosphopantetheine</keyword>
<feature type="compositionally biased region" description="Basic and acidic residues" evidence="4">
    <location>
        <begin position="2113"/>
        <end position="2122"/>
    </location>
</feature>
<dbReference type="InterPro" id="IPR010033">
    <property type="entry name" value="HAD_SF_ppase_IIIC"/>
</dbReference>
<gene>
    <name evidence="6" type="primary">ctmD</name>
</gene>
<evidence type="ECO:0000259" key="5">
    <source>
        <dbReference type="PROSITE" id="PS50075"/>
    </source>
</evidence>
<dbReference type="GO" id="GO:0072330">
    <property type="term" value="P:monocarboxylic acid biosynthetic process"/>
    <property type="evidence" value="ECO:0007669"/>
    <property type="project" value="UniProtKB-ARBA"/>
</dbReference>
<dbReference type="SUPFAM" id="SSF56784">
    <property type="entry name" value="HAD-like"/>
    <property type="match status" value="1"/>
</dbReference>
<dbReference type="InterPro" id="IPR042099">
    <property type="entry name" value="ANL_N_sf"/>
</dbReference>
<dbReference type="InterPro" id="IPR020806">
    <property type="entry name" value="PKS_PP-bd"/>
</dbReference>
<dbReference type="GO" id="GO:0016788">
    <property type="term" value="F:hydrolase activity, acting on ester bonds"/>
    <property type="evidence" value="ECO:0007669"/>
    <property type="project" value="UniProtKB-ARBA"/>
</dbReference>
<dbReference type="InterPro" id="IPR020845">
    <property type="entry name" value="AMP-binding_CS"/>
</dbReference>
<dbReference type="InterPro" id="IPR010071">
    <property type="entry name" value="AA_adenyl_dom"/>
</dbReference>
<dbReference type="InterPro" id="IPR036736">
    <property type="entry name" value="ACP-like_sf"/>
</dbReference>
<evidence type="ECO:0000256" key="1">
    <source>
        <dbReference type="ARBA" id="ARBA00001957"/>
    </source>
</evidence>
<evidence type="ECO:0000256" key="2">
    <source>
        <dbReference type="ARBA" id="ARBA00022450"/>
    </source>
</evidence>
<dbReference type="Pfam" id="PF00550">
    <property type="entry name" value="PP-binding"/>
    <property type="match status" value="2"/>
</dbReference>
<dbReference type="SUPFAM" id="SSF47336">
    <property type="entry name" value="ACP-like"/>
    <property type="match status" value="2"/>
</dbReference>
<dbReference type="Gene3D" id="3.30.300.30">
    <property type="match status" value="1"/>
</dbReference>
<feature type="domain" description="Carrier" evidence="5">
    <location>
        <begin position="2129"/>
        <end position="2203"/>
    </location>
</feature>
<dbReference type="NCBIfam" id="TIGR01686">
    <property type="entry name" value="FkbH"/>
    <property type="match status" value="1"/>
</dbReference>
<dbReference type="FunFam" id="1.10.1200.10:FF:000016">
    <property type="entry name" value="Non-ribosomal peptide synthase"/>
    <property type="match status" value="1"/>
</dbReference>
<dbReference type="SUPFAM" id="SSF56801">
    <property type="entry name" value="Acetyl-CoA synthetase-like"/>
    <property type="match status" value="1"/>
</dbReference>
<dbReference type="GO" id="GO:0031177">
    <property type="term" value="F:phosphopantetheine binding"/>
    <property type="evidence" value="ECO:0007669"/>
    <property type="project" value="InterPro"/>
</dbReference>
<dbReference type="InterPro" id="IPR025110">
    <property type="entry name" value="AMP-bd_C"/>
</dbReference>
<dbReference type="InterPro" id="IPR036514">
    <property type="entry name" value="SGNH_hydro_sf"/>
</dbReference>
<dbReference type="InterPro" id="IPR023213">
    <property type="entry name" value="CAT-like_dom_sf"/>
</dbReference>
<dbReference type="GO" id="GO:0005829">
    <property type="term" value="C:cytosol"/>
    <property type="evidence" value="ECO:0007669"/>
    <property type="project" value="TreeGrafter"/>
</dbReference>
<dbReference type="GO" id="GO:0043041">
    <property type="term" value="P:amino acid activation for nonribosomal peptide biosynthetic process"/>
    <property type="evidence" value="ECO:0007669"/>
    <property type="project" value="TreeGrafter"/>
</dbReference>
<dbReference type="PROSITE" id="PS00455">
    <property type="entry name" value="AMP_BINDING"/>
    <property type="match status" value="1"/>
</dbReference>
<dbReference type="InterPro" id="IPR009081">
    <property type="entry name" value="PP-bd_ACP"/>
</dbReference>
<dbReference type="PROSITE" id="PS00012">
    <property type="entry name" value="PHOSPHOPANTETHEINE"/>
    <property type="match status" value="2"/>
</dbReference>
<evidence type="ECO:0000256" key="3">
    <source>
        <dbReference type="ARBA" id="ARBA00022553"/>
    </source>
</evidence>
<dbReference type="SUPFAM" id="SSF55729">
    <property type="entry name" value="Acyl-CoA N-acyltransferases (Nat)"/>
    <property type="match status" value="1"/>
</dbReference>
<dbReference type="SMART" id="SM00823">
    <property type="entry name" value="PKS_PP"/>
    <property type="match status" value="2"/>
</dbReference>
<name>A0A068FHE7_9BACT</name>
<dbReference type="Gene3D" id="3.40.50.1000">
    <property type="entry name" value="HAD superfamily/HAD-like"/>
    <property type="match status" value="1"/>
</dbReference>
<evidence type="ECO:0000313" key="6">
    <source>
        <dbReference type="EMBL" id="AID65225.1"/>
    </source>
</evidence>
<evidence type="ECO:0000256" key="4">
    <source>
        <dbReference type="SAM" id="MobiDB-lite"/>
    </source>
</evidence>
<dbReference type="NCBIfam" id="TIGR01733">
    <property type="entry name" value="AA-adenyl-dom"/>
    <property type="match status" value="1"/>
</dbReference>
<dbReference type="InterPro" id="IPR010037">
    <property type="entry name" value="FkbH_domain"/>
</dbReference>
<dbReference type="InterPro" id="IPR029058">
    <property type="entry name" value="AB_hydrolase_fold"/>
</dbReference>
<sequence length="2879" mass="317749">MIERSNIQNLVALSPMQEGFLFHSLYEPGDAYFEQALLRVEGALDVGCFERAWNELLRRHEALRTVFVVKNVPKPLQVVLKNRSLSITFRDLSGLDEDARRTALEDYRREDAARPFDLAKDVLLRIALLKVGPSLHWMVLSFHHLLMDGWCQGILLRELLTLYPALLRGGPSPLPALAPPFRRYVKWLEQQDREAALAFWTSYLEGYTRAVPFAREPAPAAAPASEPIQRHSFELSPEKSAALVELAVRCGVTPGTLVQVLWGVQLCAARGARDVVFATTVSGRPPEIEGVEDIVGLFINAIPTRVRLREGESWKELLRRVQREVAEATPFHFCPLADVQARTPLKRQLIDHIVVIENYQEANEDGVRAQERASGLRLEQVDIVERTNYPLTLQVHPGARWGFGFQFQPSRVPREDVLAACHRLESLLDAALRPDEPVGKVLGAPLLPVVLSATFTVEPVVPYVRWWCERAAIPVQVDVAPYNQVFQQLLDPSSALGRNSGVNVILARCEDWVRDAGDLSEDERLAHLSTTFERFVAALEAQPAERSTLVGLLPVTGRYARTARERALLEELGQRLARVVARVPALRALELTGLAEQYQIDEVVDAQQDQAGHVPFTEGYFAAMGTAIARAVRALRHEPFKVIAVDCDNTLWHGVCGEEGPLGVELRPGHQALQRFLVERVAEGFLVVLCSKNVEHDVWEVFERNPGMILTRRHVAAARINWRPKSENLRELSRELGLGLGSFLFLDDSGVECEEVMSACPEVLALRVPADSEALPGVLTHLWAFDVWRATEEDRRRTEMYQAESQREEGRRSAGSLEAYLSSLDLKVRVTRIGASRRARVAQLTQRTNQFNLSTRRRSEAEVARFLEEDDTWGLSVTVSDRFGDYGLVGVVFARAAQRALFIDTFLLSCRVLGRGVEDALLAALGGLCRERGLERVEALFIPSARNEPFREFIARTGWHLEGERDGGLFYSLPVDALPPVPAHARCEMELLGQEEEERLQEETAPAPLPAPAAPVPVASRPVAHAGLTPAERDWVARQAENPRLPRRFHYLPLLHASGARLLALPVEPTASQPARRASTPPRTRVELALAAIWRDILRQVEPGLEDDFFALGGHSIKAVQLLSRIHRDLGVEVSLKDIFDNPTLARLARVIEHTGRRASTVIPRVPPAAHHPLSSAQRRLWALEHLQGEASAYTMSGAIEIHGALDVKALEASFQHLIARHEVLRTAFVLVGEEPRQVVLPEVSFQLECVELSGEGSPEQRRAAAHARVAREAVFAFELTRGGLIRGVLLRLEPTLHVFVLSLHHLVGDGWSHGVLLEEIATCYRALVRGESPALPELELQYKDFAAWQDAALAGPSVEPHRRYWLERLRGELPVLELPADAPRPAVASFQGRVHRLELDSTSTEALYALCRQQGVTLFMALQAAIRVLLFRYTGQKDFLLGTVVAGRAHPALERQIGPYLNVLALRETVEGEEPFSELLRRVRQGTLEALEHQDYPFELLVEELHLTRDPSRSPLFDVMLVVQDGERSTPELEGTRLSAFGEESGAGKFDLTFNVTPRGSTVDIRIEYRPDLFSAERMSRMAGHLRTLLAHAIREPGRSPNGLELLTPEERALFAAGPGQQPLDERLSATLPDLFEAQVVATPERLAIIHGAEQLTYAELDGFAGSIAAHLRGARGLVEGGVVGVMLPRGITATAAQLGVLKAGGVYLPLATELPEARLRHMITDSHCVAVLTDAEGSRRLGGLEGGALVDVTALPRGGNVSRLDRSRRAGDAAYIIYTSGSTGVPKGVECHHRGLINTAIEQIQGFQIEPASRALQFASLAFDASMSEVWTALLAGATLVVAGREVIEDTAAFTAYLEAHRVSVATLPPVYLSALERHPLPTLRTLVTAGEAPNVQDARHYARSKRYINAYGPAECSVCVSMQQVSAEHPEGEAIGVGRPLRNVGVVVVDGALNALPAGVVGEVCVTGVGVARGYVGQPQLTAERFVEHGKYGRLYRTGDQGRWREDGTLEYVGRADGQVKIRGQRVEVEEVRRKLLEHPAVGEAVVVVREVEGGKELVGYVVARQEVRGEELRAWLGRGLTAAMVPARLRVVEELPLTSNGKVDKRALLEREAHEQDTRAPGTQREGTEAERVLAKVWSEVLGRERVGWEDNYFELGGDSIKAIRMAARLRQEGWKVEVRQVFMHPTLEQLAGQLKRSEESHKERGPARGEVELTPVQRWFCSKVEKEHRDHFNNAVVMKVEGGVEGGALRKALVEVGRHHDALRLRWKQRGGEVRQEYAPLEAAEELGRGMVEGEVKGEGWKQDLEKEAEKLQRGLSLEEGPVARAGLYRTPEGERVVWVVHHVAVDAVSWALLVEDLASAYRQGVAGRERVELPARTDSFQSWALALHRYAASAEVSAEEPYWAAVDAEVRRLGPLPRQEVPMSAPEREAAIQVELDEGDTALLQQVAGKLGRLGMNGLLVAGLARAFQSWTGSSRLALAMEGHGREPIPGDLDVSRTVGWFTSLYPVVIGLTPHASAGEQLRSVLRTLRGAARRGLSYGLLRYLSPRAHGSHRLEAEPSIGFNYLGESRRSEAPGGFIEASESTGASRDPSAARLRELELDALIQDGRLRMRLGYDGGAFPEARMRRLAEDTLHAARELAQRASFEQHSAERVRLYLLPFAGASAASYESLQIGLEQDIEVVPVEFPGRGALASQEPLEGIADMAAFVLERIRADGGGPYALFGHSMGALLAYEVARVAGDTGLDEPHHVFCSGLGAPWRIPPREQPLTDEQLISSSGVSASSDEGERARRLAMLRADFEAVERYRHQPGHSLRAPLTILAGAQEGISDEDLLAWREATQGEFTARRFEGSHLFLFDHAPSIARLISETLSE</sequence>
<protein>
    <submittedName>
        <fullName evidence="6">Nonribosomal peptide synthetase</fullName>
    </submittedName>
</protein>
<proteinExistence type="predicted"/>
<dbReference type="EMBL" id="KJ710244">
    <property type="protein sequence ID" value="AID65225.1"/>
    <property type="molecule type" value="Genomic_DNA"/>
</dbReference>
<dbReference type="GO" id="GO:0044550">
    <property type="term" value="P:secondary metabolite biosynthetic process"/>
    <property type="evidence" value="ECO:0007669"/>
    <property type="project" value="TreeGrafter"/>
</dbReference>
<dbReference type="InterPro" id="IPR045851">
    <property type="entry name" value="AMP-bd_C_sf"/>
</dbReference>
<comment type="cofactor">
    <cofactor evidence="1">
        <name>pantetheine 4'-phosphate</name>
        <dbReference type="ChEBI" id="CHEBI:47942"/>
    </cofactor>
</comment>
<dbReference type="CDD" id="cd19531">
    <property type="entry name" value="LCL_NRPS-like"/>
    <property type="match status" value="1"/>
</dbReference>
<dbReference type="Gene3D" id="3.30.559.30">
    <property type="entry name" value="Nonribosomal peptide synthetase, condensation domain"/>
    <property type="match status" value="3"/>
</dbReference>
<dbReference type="Gene3D" id="1.10.1200.10">
    <property type="entry name" value="ACP-like"/>
    <property type="match status" value="2"/>
</dbReference>